<accession>A0A8J6A716</accession>
<evidence type="ECO:0000256" key="1">
    <source>
        <dbReference type="SAM" id="MobiDB-lite"/>
    </source>
</evidence>
<keyword evidence="3" id="KW-1185">Reference proteome</keyword>
<feature type="compositionally biased region" description="Low complexity" evidence="1">
    <location>
        <begin position="26"/>
        <end position="36"/>
    </location>
</feature>
<evidence type="ECO:0000313" key="2">
    <source>
        <dbReference type="EMBL" id="KAG8506449.1"/>
    </source>
</evidence>
<protein>
    <submittedName>
        <fullName evidence="2">Uncharacterized protein</fullName>
    </submittedName>
</protein>
<dbReference type="Proteomes" id="UP000700334">
    <property type="component" value="Unassembled WGS sequence"/>
</dbReference>
<name>A0A8J6A716_GALPY</name>
<organism evidence="2 3">
    <name type="scientific">Galemys pyrenaicus</name>
    <name type="common">Iberian desman</name>
    <name type="synonym">Pyrenean desman</name>
    <dbReference type="NCBI Taxonomy" id="202257"/>
    <lineage>
        <taxon>Eukaryota</taxon>
        <taxon>Metazoa</taxon>
        <taxon>Chordata</taxon>
        <taxon>Craniata</taxon>
        <taxon>Vertebrata</taxon>
        <taxon>Euteleostomi</taxon>
        <taxon>Mammalia</taxon>
        <taxon>Eutheria</taxon>
        <taxon>Laurasiatheria</taxon>
        <taxon>Eulipotyphla</taxon>
        <taxon>Talpidae</taxon>
        <taxon>Galemys</taxon>
    </lineage>
</organism>
<dbReference type="EMBL" id="JAGFMF010012160">
    <property type="protein sequence ID" value="KAG8506449.1"/>
    <property type="molecule type" value="Genomic_DNA"/>
</dbReference>
<sequence length="120" mass="13276">MAVGKLLDKLNQCVTDGWGGGRESRGGSPSWGRPGPLTGPSFPSRDVPDTFRFVVSEQLGRSTYKERYLFVFRYRPQARTPRVGRGALGSAPPSWPRPQAQPGVAAGQLPVRRWLRALRE</sequence>
<proteinExistence type="predicted"/>
<gene>
    <name evidence="2" type="ORF">J0S82_010366</name>
</gene>
<feature type="region of interest" description="Disordered" evidence="1">
    <location>
        <begin position="82"/>
        <end position="106"/>
    </location>
</feature>
<dbReference type="OrthoDB" id="10061407at2759"/>
<reference evidence="2" key="1">
    <citation type="journal article" date="2021" name="Evol. Appl.">
        <title>The genome of the Pyrenean desman and the effects of bottlenecks and inbreeding on the genomic landscape of an endangered species.</title>
        <authorList>
            <person name="Escoda L."/>
            <person name="Castresana J."/>
        </authorList>
    </citation>
    <scope>NUCLEOTIDE SEQUENCE</scope>
    <source>
        <strain evidence="2">IBE-C5619</strain>
    </source>
</reference>
<evidence type="ECO:0000313" key="3">
    <source>
        <dbReference type="Proteomes" id="UP000700334"/>
    </source>
</evidence>
<comment type="caution">
    <text evidence="2">The sequence shown here is derived from an EMBL/GenBank/DDBJ whole genome shotgun (WGS) entry which is preliminary data.</text>
</comment>
<dbReference type="AlphaFoldDB" id="A0A8J6A716"/>
<feature type="region of interest" description="Disordered" evidence="1">
    <location>
        <begin position="16"/>
        <end position="45"/>
    </location>
</feature>